<proteinExistence type="predicted"/>
<dbReference type="AlphaFoldDB" id="A0A131ZXK6"/>
<evidence type="ECO:0000259" key="2">
    <source>
        <dbReference type="Pfam" id="PF20666"/>
    </source>
</evidence>
<evidence type="ECO:0000313" key="5">
    <source>
        <dbReference type="Proteomes" id="UP000616769"/>
    </source>
</evidence>
<dbReference type="VEuPathDB" id="VectorBase:SSCA001661"/>
<dbReference type="PANTHER" id="PTHR12205:SF0">
    <property type="entry name" value="CENTROMERE_KINETOCHORE PROTEIN ZW10 HOMOLOG"/>
    <property type="match status" value="1"/>
</dbReference>
<dbReference type="Proteomes" id="UP000616769">
    <property type="component" value="Unassembled WGS sequence"/>
</dbReference>
<dbReference type="EMBL" id="JXLN01004931">
    <property type="protein sequence ID" value="KPM03411.1"/>
    <property type="molecule type" value="Genomic_DNA"/>
</dbReference>
<dbReference type="GO" id="GO:0006888">
    <property type="term" value="P:endoplasmic reticulum to Golgi vesicle-mediated transport"/>
    <property type="evidence" value="ECO:0007669"/>
    <property type="project" value="TreeGrafter"/>
</dbReference>
<feature type="domain" description="Centromere/kinetochore protein zw10 C-terminal" evidence="2">
    <location>
        <begin position="444"/>
        <end position="561"/>
    </location>
</feature>
<feature type="domain" description="Centromere/kinetochore protein zw10 middle" evidence="1">
    <location>
        <begin position="258"/>
        <end position="417"/>
    </location>
</feature>
<dbReference type="InterPro" id="IPR048343">
    <property type="entry name" value="ZW10_C"/>
</dbReference>
<reference evidence="4 5" key="1">
    <citation type="journal article" date="2015" name="Parasit. Vectors">
        <title>Draft genome of the scabies mite.</title>
        <authorList>
            <person name="Rider S.D.Jr."/>
            <person name="Morgan M.S."/>
            <person name="Arlian L.G."/>
        </authorList>
    </citation>
    <scope>NUCLEOTIDE SEQUENCE [LARGE SCALE GENOMIC DNA]</scope>
    <source>
        <strain evidence="4">Arlian Lab</strain>
    </source>
</reference>
<comment type="caution">
    <text evidence="4">The sequence shown here is derived from an EMBL/GenBank/DDBJ whole genome shotgun (WGS) entry which is preliminary data.</text>
</comment>
<evidence type="ECO:0000313" key="4">
    <source>
        <dbReference type="EMBL" id="KPM03411.1"/>
    </source>
</evidence>
<dbReference type="Pfam" id="PF22766">
    <property type="entry name" value="ZW10_C2"/>
    <property type="match status" value="1"/>
</dbReference>
<dbReference type="PANTHER" id="PTHR12205">
    <property type="entry name" value="CENTROMERE/KINETOCHORE PROTEIN ZW10"/>
    <property type="match status" value="1"/>
</dbReference>
<dbReference type="GO" id="GO:1990423">
    <property type="term" value="C:RZZ complex"/>
    <property type="evidence" value="ECO:0007669"/>
    <property type="project" value="TreeGrafter"/>
</dbReference>
<dbReference type="GO" id="GO:0007094">
    <property type="term" value="P:mitotic spindle assembly checkpoint signaling"/>
    <property type="evidence" value="ECO:0007669"/>
    <property type="project" value="TreeGrafter"/>
</dbReference>
<feature type="domain" description="ZW10 C-terminal helical" evidence="3">
    <location>
        <begin position="601"/>
        <end position="753"/>
    </location>
</feature>
<sequence length="754" mass="88759">MLGSISNESFQEFLQHFESPEEDLQRIDSQLRRLKSDRKKSIANVSSQDGEEMRRYLNDTEAKIDQLRQAQAELNFFLKSENLDQNDQTFTMILKQKTLIKQIEFFDDIFALAKDFQLLLKESKKQLENLDFLQSYNTLKEISEILRKLGDNIETGSKQQLIETNHRKDFLATVTKLESSLTLAKEEFLYSLILIFKKRIYFNDEDAGDDSRRKNPIQTFHFDFLSTMQSKQFESYLNCILLHRNDFEIYLNNIFLYLTTDFIRPILIGSKTFTLIECDQNQTIRLESIESDELDGEDRKLEEIFQRIQKFIATIINLFTLNKTIDNYVAWSQLIGEIWSESLFETIIHSYYEKNIPKNESELPKFLESFCYARQIESYFKSIGSITNEKSYFDKYCENITENFSSLLCEEFLIRMKTILVQPQNSYVSDEILQNFSLKERIKFSSCQCSDYMIEVKKLIEEMSALLENSSTNLGPLLIETIHLVCELFITIAPYRSRALIEIDCKQNAIFHNNCLLFGHLIECLVLKHKPKLDSLYELVPTVRNIASQIFLNQMKFQEQTFANFIRNDTFQRALEQIANEIPQTELRISSQSHYEFRQGLNDCLKHLNHLHNSFNDVLSKKIHQKAMSTILKIILNQFIETILSLNDITSLGSSHLFNEIDYFSKEFKLFLIDSEDVIFKWMQLNEINQLFKVITEREKRDRGQYSSLFEILNRWAEGQGILATYVPADQVRHLIRALFQNNERRATVLAKIK</sequence>
<dbReference type="GO" id="GO:0005737">
    <property type="term" value="C:cytoplasm"/>
    <property type="evidence" value="ECO:0007669"/>
    <property type="project" value="GOC"/>
</dbReference>
<dbReference type="Pfam" id="PF20665">
    <property type="entry name" value="Zw10_middle"/>
    <property type="match status" value="1"/>
</dbReference>
<accession>A0A131ZXK6</accession>
<evidence type="ECO:0000259" key="3">
    <source>
        <dbReference type="Pfam" id="PF22766"/>
    </source>
</evidence>
<dbReference type="Pfam" id="PF20666">
    <property type="entry name" value="ZW10_C"/>
    <property type="match status" value="1"/>
</dbReference>
<gene>
    <name evidence="4" type="ORF">QR98_0018420</name>
</gene>
<dbReference type="Gene3D" id="1.10.357.150">
    <property type="match status" value="1"/>
</dbReference>
<protein>
    <submittedName>
        <fullName evidence="4">Centromere/kinetochore zw10-like protein</fullName>
    </submittedName>
</protein>
<dbReference type="OrthoDB" id="534815at2759"/>
<dbReference type="InterPro" id="IPR046362">
    <property type="entry name" value="Zw10/DSL1_C_sf"/>
</dbReference>
<evidence type="ECO:0000259" key="1">
    <source>
        <dbReference type="Pfam" id="PF20665"/>
    </source>
</evidence>
<organism evidence="4 5">
    <name type="scientific">Sarcoptes scabiei</name>
    <name type="common">Itch mite</name>
    <name type="synonym">Acarus scabiei</name>
    <dbReference type="NCBI Taxonomy" id="52283"/>
    <lineage>
        <taxon>Eukaryota</taxon>
        <taxon>Metazoa</taxon>
        <taxon>Ecdysozoa</taxon>
        <taxon>Arthropoda</taxon>
        <taxon>Chelicerata</taxon>
        <taxon>Arachnida</taxon>
        <taxon>Acari</taxon>
        <taxon>Acariformes</taxon>
        <taxon>Sarcoptiformes</taxon>
        <taxon>Astigmata</taxon>
        <taxon>Psoroptidia</taxon>
        <taxon>Sarcoptoidea</taxon>
        <taxon>Sarcoptidae</taxon>
        <taxon>Sarcoptinae</taxon>
        <taxon>Sarcoptes</taxon>
    </lineage>
</organism>
<name>A0A131ZXK6_SARSC</name>
<dbReference type="InterPro" id="IPR048344">
    <property type="entry name" value="Zw10_middle"/>
</dbReference>
<dbReference type="InterPro" id="IPR055148">
    <property type="entry name" value="ZW10_C_2"/>
</dbReference>